<organism evidence="5 6">
    <name type="scientific">Alkaliphilus oremlandii (strain OhILAs)</name>
    <name type="common">Clostridium oremlandii (strain OhILAs)</name>
    <dbReference type="NCBI Taxonomy" id="350688"/>
    <lineage>
        <taxon>Bacteria</taxon>
        <taxon>Bacillati</taxon>
        <taxon>Bacillota</taxon>
        <taxon>Clostridia</taxon>
        <taxon>Peptostreptococcales</taxon>
        <taxon>Natronincolaceae</taxon>
        <taxon>Alkaliphilus</taxon>
    </lineage>
</organism>
<dbReference type="SUPFAM" id="SSF55021">
    <property type="entry name" value="ACT-like"/>
    <property type="match status" value="1"/>
</dbReference>
<dbReference type="SUPFAM" id="SSF54631">
    <property type="entry name" value="CBS-domain pair"/>
    <property type="match status" value="1"/>
</dbReference>
<keyword evidence="1 2" id="KW-0129">CBS domain</keyword>
<evidence type="ECO:0000259" key="3">
    <source>
        <dbReference type="PROSITE" id="PS51371"/>
    </source>
</evidence>
<dbReference type="KEGG" id="aoe:Clos_2122"/>
<dbReference type="PANTHER" id="PTHR43080">
    <property type="entry name" value="CBS DOMAIN-CONTAINING PROTEIN CBSX3, MITOCHONDRIAL"/>
    <property type="match status" value="1"/>
</dbReference>
<dbReference type="Pfam" id="PF00571">
    <property type="entry name" value="CBS"/>
    <property type="match status" value="2"/>
</dbReference>
<evidence type="ECO:0000256" key="1">
    <source>
        <dbReference type="ARBA" id="ARBA00023122"/>
    </source>
</evidence>
<dbReference type="CDD" id="cd02205">
    <property type="entry name" value="CBS_pair_SF"/>
    <property type="match status" value="1"/>
</dbReference>
<dbReference type="InterPro" id="IPR046342">
    <property type="entry name" value="CBS_dom_sf"/>
</dbReference>
<dbReference type="RefSeq" id="WP_012159967.1">
    <property type="nucleotide sequence ID" value="NC_009922.1"/>
</dbReference>
<sequence>MISINFIVPKESLTLIEPDLDLKSTLKIIEEGNFLSLPVVKENKLIGVISKVKLLKAMMEKQNDTITVNDLLKTDIPSLTPYDDVEDAALLLAETNTPFVAINSLEGNFLGIITHKAIFKHYTHLYGINKGHKLVVTTYDLKGRLATLTDIISKSGANIISLLIDDPNVSTNVVKIILRLETDDIDKLKAEIEKSGFSIRQ</sequence>
<gene>
    <name evidence="5" type="ordered locus">Clos_2122</name>
</gene>
<dbReference type="InterPro" id="IPR002912">
    <property type="entry name" value="ACT_dom"/>
</dbReference>
<dbReference type="SMART" id="SM00116">
    <property type="entry name" value="CBS"/>
    <property type="match status" value="2"/>
</dbReference>
<dbReference type="Proteomes" id="UP000000269">
    <property type="component" value="Chromosome"/>
</dbReference>
<evidence type="ECO:0000256" key="2">
    <source>
        <dbReference type="PROSITE-ProRule" id="PRU00703"/>
    </source>
</evidence>
<protein>
    <submittedName>
        <fullName evidence="5">CBS domain containing protein</fullName>
    </submittedName>
</protein>
<dbReference type="PROSITE" id="PS51371">
    <property type="entry name" value="CBS"/>
    <property type="match status" value="1"/>
</dbReference>
<dbReference type="AlphaFoldDB" id="A8MIM6"/>
<accession>A8MIM6</accession>
<dbReference type="eggNOG" id="COG1253">
    <property type="taxonomic scope" value="Bacteria"/>
</dbReference>
<dbReference type="STRING" id="350688.Clos_2122"/>
<dbReference type="InterPro" id="IPR000644">
    <property type="entry name" value="CBS_dom"/>
</dbReference>
<evidence type="ECO:0000313" key="6">
    <source>
        <dbReference type="Proteomes" id="UP000000269"/>
    </source>
</evidence>
<dbReference type="InterPro" id="IPR045865">
    <property type="entry name" value="ACT-like_dom_sf"/>
</dbReference>
<dbReference type="Gene3D" id="3.10.580.10">
    <property type="entry name" value="CBS-domain"/>
    <property type="match status" value="1"/>
</dbReference>
<feature type="domain" description="ACT" evidence="4">
    <location>
        <begin position="133"/>
        <end position="201"/>
    </location>
</feature>
<name>A8MIM6_ALKOO</name>
<dbReference type="PANTHER" id="PTHR43080:SF2">
    <property type="entry name" value="CBS DOMAIN-CONTAINING PROTEIN"/>
    <property type="match status" value="1"/>
</dbReference>
<evidence type="ECO:0000313" key="5">
    <source>
        <dbReference type="EMBL" id="ABW19658.1"/>
    </source>
</evidence>
<proteinExistence type="predicted"/>
<dbReference type="EMBL" id="CP000853">
    <property type="protein sequence ID" value="ABW19658.1"/>
    <property type="molecule type" value="Genomic_DNA"/>
</dbReference>
<dbReference type="Gene3D" id="3.30.70.260">
    <property type="match status" value="1"/>
</dbReference>
<dbReference type="HOGENOM" id="CLU_040681_6_1_9"/>
<dbReference type="OrthoDB" id="1706107at2"/>
<reference evidence="6" key="1">
    <citation type="submission" date="2007-10" db="EMBL/GenBank/DDBJ databases">
        <title>Complete genome of Alkaliphilus oremlandii OhILAs.</title>
        <authorList>
            <person name="Copeland A."/>
            <person name="Lucas S."/>
            <person name="Lapidus A."/>
            <person name="Barry K."/>
            <person name="Detter J.C."/>
            <person name="Glavina del Rio T."/>
            <person name="Hammon N."/>
            <person name="Israni S."/>
            <person name="Dalin E."/>
            <person name="Tice H."/>
            <person name="Pitluck S."/>
            <person name="Chain P."/>
            <person name="Malfatti S."/>
            <person name="Shin M."/>
            <person name="Vergez L."/>
            <person name="Schmutz J."/>
            <person name="Larimer F."/>
            <person name="Land M."/>
            <person name="Hauser L."/>
            <person name="Kyrpides N."/>
            <person name="Mikhailova N."/>
            <person name="Stolz J.F."/>
            <person name="Dawson A."/>
            <person name="Fisher E."/>
            <person name="Crable B."/>
            <person name="Perera E."/>
            <person name="Lisak J."/>
            <person name="Ranganathan M."/>
            <person name="Basu P."/>
            <person name="Richardson P."/>
        </authorList>
    </citation>
    <scope>NUCLEOTIDE SEQUENCE [LARGE SCALE GENOMIC DNA]</scope>
    <source>
        <strain evidence="6">OhILAs</strain>
    </source>
</reference>
<keyword evidence="6" id="KW-1185">Reference proteome</keyword>
<dbReference type="InterPro" id="IPR051257">
    <property type="entry name" value="Diverse_CBS-Domain"/>
</dbReference>
<dbReference type="PROSITE" id="PS51671">
    <property type="entry name" value="ACT"/>
    <property type="match status" value="1"/>
</dbReference>
<feature type="domain" description="CBS" evidence="3">
    <location>
        <begin position="7"/>
        <end position="65"/>
    </location>
</feature>
<evidence type="ECO:0000259" key="4">
    <source>
        <dbReference type="PROSITE" id="PS51671"/>
    </source>
</evidence>